<protein>
    <submittedName>
        <fullName evidence="3">Uncharacterized protein</fullName>
    </submittedName>
</protein>
<sequence length="537" mass="62990">MERLKVPKNINEKFVFEPLTENEKYEFLRFKEIEFCKKNHLDIYDKYMKMKSIGSEKASIYLAQLMVLYKFKNLVINKSIAQDRRDSLFLREKNGDSPKSKNKNKVSHKKTPSHDDATSLASKRNSDLQAENKIKELENISNLLQQKAEGYRLAEKEKSKYIPEDKLDEYTYKSETVKAIQPEKLVSTPSPILSYEKASTSKGKVKLEPYLNILEEPSKLPLFNNEGKHFDGQKDLIRGITFLIQKRIQRDKFLNQIQILKSEKVAHPSRAYKIDQEIHHLEIKSQDARDVYDREINSLPPKMIDSLTALFSDLFADFKKKVDGENENISLKLQEQEKTFTSSFKTVTENMTLFNERCFGESSDVASKRKVDLVVNEIKSTQEALKAENEKFKKLLESWKIKFNLENEKFDFLKKQNDQFKLEIKHYKEEQLKQEKKILQYEELALNLTKQFENVQDFFTKNIGNLEKRVDSVEKIKTEVIEFLKTREFGNKNAQIRFEDMHHGFCSARSDFSNPENAKKTSLAISHFAKFFNENLV</sequence>
<evidence type="ECO:0000256" key="2">
    <source>
        <dbReference type="SAM" id="MobiDB-lite"/>
    </source>
</evidence>
<feature type="coiled-coil region" evidence="1">
    <location>
        <begin position="127"/>
        <end position="154"/>
    </location>
</feature>
<gene>
    <name evidence="3" type="ORF">HK099_001093</name>
</gene>
<evidence type="ECO:0000313" key="3">
    <source>
        <dbReference type="EMBL" id="KAJ3204536.1"/>
    </source>
</evidence>
<evidence type="ECO:0000313" key="4">
    <source>
        <dbReference type="Proteomes" id="UP001211065"/>
    </source>
</evidence>
<dbReference type="EMBL" id="JADGJW010001289">
    <property type="protein sequence ID" value="KAJ3204536.1"/>
    <property type="molecule type" value="Genomic_DNA"/>
</dbReference>
<evidence type="ECO:0000256" key="1">
    <source>
        <dbReference type="SAM" id="Coils"/>
    </source>
</evidence>
<name>A0AAD5XS83_9FUNG</name>
<dbReference type="AlphaFoldDB" id="A0AAD5XS83"/>
<comment type="caution">
    <text evidence="3">The sequence shown here is derived from an EMBL/GenBank/DDBJ whole genome shotgun (WGS) entry which is preliminary data.</text>
</comment>
<reference evidence="3" key="1">
    <citation type="submission" date="2020-05" db="EMBL/GenBank/DDBJ databases">
        <title>Phylogenomic resolution of chytrid fungi.</title>
        <authorList>
            <person name="Stajich J.E."/>
            <person name="Amses K."/>
            <person name="Simmons R."/>
            <person name="Seto K."/>
            <person name="Myers J."/>
            <person name="Bonds A."/>
            <person name="Quandt C.A."/>
            <person name="Barry K."/>
            <person name="Liu P."/>
            <person name="Grigoriev I."/>
            <person name="Longcore J.E."/>
            <person name="James T.Y."/>
        </authorList>
    </citation>
    <scope>NUCLEOTIDE SEQUENCE</scope>
    <source>
        <strain evidence="3">JEL0476</strain>
    </source>
</reference>
<feature type="region of interest" description="Disordered" evidence="2">
    <location>
        <begin position="91"/>
        <end position="125"/>
    </location>
</feature>
<keyword evidence="1" id="KW-0175">Coiled coil</keyword>
<feature type="coiled-coil region" evidence="1">
    <location>
        <begin position="371"/>
        <end position="444"/>
    </location>
</feature>
<dbReference type="Proteomes" id="UP001211065">
    <property type="component" value="Unassembled WGS sequence"/>
</dbReference>
<proteinExistence type="predicted"/>
<feature type="compositionally biased region" description="Basic residues" evidence="2">
    <location>
        <begin position="100"/>
        <end position="111"/>
    </location>
</feature>
<organism evidence="3 4">
    <name type="scientific">Clydaea vesicula</name>
    <dbReference type="NCBI Taxonomy" id="447962"/>
    <lineage>
        <taxon>Eukaryota</taxon>
        <taxon>Fungi</taxon>
        <taxon>Fungi incertae sedis</taxon>
        <taxon>Chytridiomycota</taxon>
        <taxon>Chytridiomycota incertae sedis</taxon>
        <taxon>Chytridiomycetes</taxon>
        <taxon>Lobulomycetales</taxon>
        <taxon>Lobulomycetaceae</taxon>
        <taxon>Clydaea</taxon>
    </lineage>
</organism>
<accession>A0AAD5XS83</accession>
<keyword evidence="4" id="KW-1185">Reference proteome</keyword>